<keyword evidence="2" id="KW-0732">Signal</keyword>
<evidence type="ECO:0008006" key="5">
    <source>
        <dbReference type="Google" id="ProtNLM"/>
    </source>
</evidence>
<gene>
    <name evidence="3" type="ORF">IDJ75_11390</name>
</gene>
<reference evidence="3 4" key="1">
    <citation type="submission" date="2020-09" db="EMBL/GenBank/DDBJ databases">
        <title>Novel species of Mucilaginibacter isolated from a glacier on the Tibetan Plateau.</title>
        <authorList>
            <person name="Liu Q."/>
            <person name="Xin Y.-H."/>
        </authorList>
    </citation>
    <scope>NUCLEOTIDE SEQUENCE [LARGE SCALE GENOMIC DNA]</scope>
    <source>
        <strain evidence="3 4">CGMCC 1.13878</strain>
    </source>
</reference>
<feature type="signal peptide" evidence="2">
    <location>
        <begin position="1"/>
        <end position="22"/>
    </location>
</feature>
<evidence type="ECO:0000313" key="4">
    <source>
        <dbReference type="Proteomes" id="UP000618754"/>
    </source>
</evidence>
<protein>
    <recommendedName>
        <fullName evidence="5">Secreted protein</fullName>
    </recommendedName>
</protein>
<dbReference type="RefSeq" id="WP_191175736.1">
    <property type="nucleotide sequence ID" value="NZ_JACWMW010000002.1"/>
</dbReference>
<proteinExistence type="predicted"/>
<evidence type="ECO:0000256" key="2">
    <source>
        <dbReference type="SAM" id="SignalP"/>
    </source>
</evidence>
<dbReference type="Proteomes" id="UP000618754">
    <property type="component" value="Unassembled WGS sequence"/>
</dbReference>
<evidence type="ECO:0000256" key="1">
    <source>
        <dbReference type="SAM" id="MobiDB-lite"/>
    </source>
</evidence>
<evidence type="ECO:0000313" key="3">
    <source>
        <dbReference type="EMBL" id="MBD1385885.1"/>
    </source>
</evidence>
<feature type="chain" id="PRO_5045681583" description="Secreted protein" evidence="2">
    <location>
        <begin position="23"/>
        <end position="87"/>
    </location>
</feature>
<accession>A0ABR7X5Q2</accession>
<sequence length="87" mass="9366">MKRLKINLAVIAVLLGTGAAYATNFHKDTTVFWGKRANGTYVIADSNDLCNNLTPPICKAEYPTGQNPNMDPSDPISVTPGTFVQVP</sequence>
<name>A0ABR7X5Q2_9SPHI</name>
<keyword evidence="4" id="KW-1185">Reference proteome</keyword>
<organism evidence="3 4">
    <name type="scientific">Mucilaginibacter rigui</name>
    <dbReference type="NCBI Taxonomy" id="534635"/>
    <lineage>
        <taxon>Bacteria</taxon>
        <taxon>Pseudomonadati</taxon>
        <taxon>Bacteroidota</taxon>
        <taxon>Sphingobacteriia</taxon>
        <taxon>Sphingobacteriales</taxon>
        <taxon>Sphingobacteriaceae</taxon>
        <taxon>Mucilaginibacter</taxon>
    </lineage>
</organism>
<comment type="caution">
    <text evidence="3">The sequence shown here is derived from an EMBL/GenBank/DDBJ whole genome shotgun (WGS) entry which is preliminary data.</text>
</comment>
<feature type="region of interest" description="Disordered" evidence="1">
    <location>
        <begin position="62"/>
        <end position="87"/>
    </location>
</feature>
<dbReference type="EMBL" id="JACWMW010000002">
    <property type="protein sequence ID" value="MBD1385885.1"/>
    <property type="molecule type" value="Genomic_DNA"/>
</dbReference>